<name>A0ABT1Q4Q4_9ACTN</name>
<dbReference type="InterPro" id="IPR006059">
    <property type="entry name" value="SBP"/>
</dbReference>
<reference evidence="5" key="1">
    <citation type="submission" date="2022-06" db="EMBL/GenBank/DDBJ databases">
        <title>Draft genome sequence of Streptomyces sp. RB6PN25 isolated from peat swamp forest in Thailand.</title>
        <authorList>
            <person name="Duangmal K."/>
            <person name="Klaysubun C."/>
        </authorList>
    </citation>
    <scope>NUCLEOTIDE SEQUENCE</scope>
    <source>
        <strain evidence="5">RB6PN25</strain>
    </source>
</reference>
<gene>
    <name evidence="5" type="ORF">NGB36_31145</name>
</gene>
<evidence type="ECO:0000313" key="5">
    <source>
        <dbReference type="EMBL" id="MCQ4084904.1"/>
    </source>
</evidence>
<dbReference type="RefSeq" id="WP_255923989.1">
    <property type="nucleotide sequence ID" value="NZ_JANFNG010000045.1"/>
</dbReference>
<sequence>MPVSAKRLVATVGVAMALVAGATACSSGSSTGSSKPAPVGPAAGTIEWEAAPITQGSNDPRQVLIQAFEKAYPKIKVNLISGATDTDTLRGTLTTQISGGSSTPDVYNGDVIWPAQFAHAGLASPLSDYLPSSYWSQFAPGLVSGATYQGKIYGSPLYADEGFLYYRKDLLAKAHLPVPTTWEQLVSESKTLQSQGLVKYGFVWEGGAYEGLTCNWTEFMSDAGGSTINSDASKATINSAASVKALTFMRSLISSGVSPSSVTTMQEPQAMSTFDDGQAAFLRNWDYAYSNANTPQNSQVVGKVGVALPPTFAGQSGPGYSNVGGWNVYLNPHSKNVGASLAFIKWLASPAAQDILAGQYSEIPTNQSVRTDPAILAKNPVLAVAAHTKLIARPSQTPQYPKVSQAVYSNINAALSGSVAPSSALSSASSQIDTAVSGGGL</sequence>
<keyword evidence="3 4" id="KW-0732">Signal</keyword>
<organism evidence="5 6">
    <name type="scientific">Streptomyces humicola</name>
    <dbReference type="NCBI Taxonomy" id="2953240"/>
    <lineage>
        <taxon>Bacteria</taxon>
        <taxon>Bacillati</taxon>
        <taxon>Actinomycetota</taxon>
        <taxon>Actinomycetes</taxon>
        <taxon>Kitasatosporales</taxon>
        <taxon>Streptomycetaceae</taxon>
        <taxon>Streptomyces</taxon>
    </lineage>
</organism>
<keyword evidence="6" id="KW-1185">Reference proteome</keyword>
<dbReference type="EMBL" id="JANFNG010000045">
    <property type="protein sequence ID" value="MCQ4084904.1"/>
    <property type="molecule type" value="Genomic_DNA"/>
</dbReference>
<dbReference type="Proteomes" id="UP001057702">
    <property type="component" value="Unassembled WGS sequence"/>
</dbReference>
<dbReference type="CDD" id="cd14750">
    <property type="entry name" value="PBP2_TMBP"/>
    <property type="match status" value="1"/>
</dbReference>
<evidence type="ECO:0000256" key="3">
    <source>
        <dbReference type="ARBA" id="ARBA00022729"/>
    </source>
</evidence>
<dbReference type="PANTHER" id="PTHR30061">
    <property type="entry name" value="MALTOSE-BINDING PERIPLASMIC PROTEIN"/>
    <property type="match status" value="1"/>
</dbReference>
<dbReference type="PANTHER" id="PTHR30061:SF50">
    <property type="entry name" value="MALTOSE_MALTODEXTRIN-BINDING PERIPLASMIC PROTEIN"/>
    <property type="match status" value="1"/>
</dbReference>
<comment type="similarity">
    <text evidence="1">Belongs to the bacterial solute-binding protein 1 family.</text>
</comment>
<evidence type="ECO:0000256" key="1">
    <source>
        <dbReference type="ARBA" id="ARBA00008520"/>
    </source>
</evidence>
<evidence type="ECO:0000313" key="6">
    <source>
        <dbReference type="Proteomes" id="UP001057702"/>
    </source>
</evidence>
<dbReference type="Pfam" id="PF01547">
    <property type="entry name" value="SBP_bac_1"/>
    <property type="match status" value="1"/>
</dbReference>
<feature type="chain" id="PRO_5045326805" evidence="4">
    <location>
        <begin position="25"/>
        <end position="441"/>
    </location>
</feature>
<protein>
    <submittedName>
        <fullName evidence="5">ABC transporter substrate-binding protein</fullName>
    </submittedName>
</protein>
<evidence type="ECO:0000256" key="2">
    <source>
        <dbReference type="ARBA" id="ARBA00022448"/>
    </source>
</evidence>
<comment type="caution">
    <text evidence="5">The sequence shown here is derived from an EMBL/GenBank/DDBJ whole genome shotgun (WGS) entry which is preliminary data.</text>
</comment>
<keyword evidence="2" id="KW-0813">Transport</keyword>
<feature type="signal peptide" evidence="4">
    <location>
        <begin position="1"/>
        <end position="24"/>
    </location>
</feature>
<evidence type="ECO:0000256" key="4">
    <source>
        <dbReference type="SAM" id="SignalP"/>
    </source>
</evidence>
<accession>A0ABT1Q4Q4</accession>
<dbReference type="Gene3D" id="3.40.190.10">
    <property type="entry name" value="Periplasmic binding protein-like II"/>
    <property type="match status" value="2"/>
</dbReference>
<dbReference type="SUPFAM" id="SSF53850">
    <property type="entry name" value="Periplasmic binding protein-like II"/>
    <property type="match status" value="1"/>
</dbReference>
<dbReference type="PROSITE" id="PS51257">
    <property type="entry name" value="PROKAR_LIPOPROTEIN"/>
    <property type="match status" value="1"/>
</dbReference>
<proteinExistence type="inferred from homology"/>